<dbReference type="GO" id="GO:0005634">
    <property type="term" value="C:nucleus"/>
    <property type="evidence" value="ECO:0007669"/>
    <property type="project" value="TreeGrafter"/>
</dbReference>
<name>A0AA39H849_9BILA</name>
<protein>
    <recommendedName>
        <fullName evidence="2">SRR1-like domain-containing protein</fullName>
    </recommendedName>
</protein>
<dbReference type="GO" id="GO:0005737">
    <property type="term" value="C:cytoplasm"/>
    <property type="evidence" value="ECO:0007669"/>
    <property type="project" value="TreeGrafter"/>
</dbReference>
<evidence type="ECO:0000259" key="2">
    <source>
        <dbReference type="Pfam" id="PF07985"/>
    </source>
</evidence>
<keyword evidence="4" id="KW-1185">Reference proteome</keyword>
<dbReference type="EMBL" id="JAUCMV010000004">
    <property type="protein sequence ID" value="KAK0400481.1"/>
    <property type="molecule type" value="Genomic_DNA"/>
</dbReference>
<dbReference type="InterPro" id="IPR012942">
    <property type="entry name" value="SRR1-like"/>
</dbReference>
<feature type="domain" description="SRR1-like" evidence="2">
    <location>
        <begin position="70"/>
        <end position="163"/>
    </location>
</feature>
<dbReference type="AlphaFoldDB" id="A0AA39H849"/>
<sequence>MFSSELARVRSTLEEVLKRTPEESGDLQPISMDEVLESISSIVGGRTVRRLTNIWTTDPGVPCEVRLRGLAISLDLKQHFQPKQTVFQDSAFSDDEEQYLQGQEVTTCTENDYCSLSENPPAESEVDIFYTTHCNYAIINNLFWSHWNEVWLKRVIFISDALDPFLGEMDYLNYVYTTFELAELFTYHIPEANTTYRPGRYLIRSYTLNAGNVPSNLPKPKYHWNLIPSHMRSLSTGGLVEMNNFAQITDNLHKIQEKLQQEGFLDEVAQSVKDCLQTRKLKRIALVGLGYFAFKFAKHYRTVTGLQQLALTLALGKHFKVAVSCHEPILTQFEREYLNSLGVATPPVSDMSSPEEGLEGDEATLFYMPRCCKDLVSMVIWANRRQMRRMLLMGARCSGQSWFTENYCKAAIAYYEKAEIIPVRNINLGFRKSANKADDVGVNAFDETVISTYPAEVLPRVSDEKPVLYRDDI</sequence>
<organism evidence="3 4">
    <name type="scientific">Steinernema hermaphroditum</name>
    <dbReference type="NCBI Taxonomy" id="289476"/>
    <lineage>
        <taxon>Eukaryota</taxon>
        <taxon>Metazoa</taxon>
        <taxon>Ecdysozoa</taxon>
        <taxon>Nematoda</taxon>
        <taxon>Chromadorea</taxon>
        <taxon>Rhabditida</taxon>
        <taxon>Tylenchina</taxon>
        <taxon>Panagrolaimomorpha</taxon>
        <taxon>Strongyloidoidea</taxon>
        <taxon>Steinernematidae</taxon>
        <taxon>Steinernema</taxon>
    </lineage>
</organism>
<feature type="domain" description="SRR1-like" evidence="2">
    <location>
        <begin position="273"/>
        <end position="412"/>
    </location>
</feature>
<evidence type="ECO:0000256" key="1">
    <source>
        <dbReference type="ARBA" id="ARBA00009856"/>
    </source>
</evidence>
<dbReference type="Pfam" id="PF07985">
    <property type="entry name" value="SRR1"/>
    <property type="match status" value="2"/>
</dbReference>
<evidence type="ECO:0000313" key="4">
    <source>
        <dbReference type="Proteomes" id="UP001175271"/>
    </source>
</evidence>
<accession>A0AA39H849</accession>
<gene>
    <name evidence="3" type="ORF">QR680_015271</name>
</gene>
<proteinExistence type="inferred from homology"/>
<dbReference type="PANTHER" id="PTHR28626">
    <property type="entry name" value="SRR1-LIKE PROTEIN"/>
    <property type="match status" value="1"/>
</dbReference>
<comment type="caution">
    <text evidence="3">The sequence shown here is derived from an EMBL/GenBank/DDBJ whole genome shotgun (WGS) entry which is preliminary data.</text>
</comment>
<comment type="similarity">
    <text evidence="1">Belongs to the SRR1 family.</text>
</comment>
<reference evidence="3" key="1">
    <citation type="submission" date="2023-06" db="EMBL/GenBank/DDBJ databases">
        <title>Genomic analysis of the entomopathogenic nematode Steinernema hermaphroditum.</title>
        <authorList>
            <person name="Schwarz E.M."/>
            <person name="Heppert J.K."/>
            <person name="Baniya A."/>
            <person name="Schwartz H.T."/>
            <person name="Tan C.-H."/>
            <person name="Antoshechkin I."/>
            <person name="Sternberg P.W."/>
            <person name="Goodrich-Blair H."/>
            <person name="Dillman A.R."/>
        </authorList>
    </citation>
    <scope>NUCLEOTIDE SEQUENCE</scope>
    <source>
        <strain evidence="3">PS9179</strain>
        <tissue evidence="3">Whole animal</tissue>
    </source>
</reference>
<dbReference type="InterPro" id="IPR040044">
    <property type="entry name" value="SRR1L"/>
</dbReference>
<dbReference type="PANTHER" id="PTHR28626:SF3">
    <property type="entry name" value="SRR1-LIKE PROTEIN"/>
    <property type="match status" value="1"/>
</dbReference>
<evidence type="ECO:0000313" key="3">
    <source>
        <dbReference type="EMBL" id="KAK0400481.1"/>
    </source>
</evidence>
<dbReference type="Proteomes" id="UP001175271">
    <property type="component" value="Unassembled WGS sequence"/>
</dbReference>